<protein>
    <submittedName>
        <fullName evidence="1">Uncharacterized protein</fullName>
    </submittedName>
</protein>
<evidence type="ECO:0000313" key="1">
    <source>
        <dbReference type="EMBL" id="SSC65883.1"/>
    </source>
</evidence>
<gene>
    <name evidence="1" type="ORF">RHIZ70_1591</name>
</gene>
<sequence length="46" mass="5259">MPIKFKSLAHLLPRQALFVFAPQLFPFLKSMGGIRPLYWIIADNDG</sequence>
<evidence type="ECO:0000313" key="2">
    <source>
        <dbReference type="Proteomes" id="UP000254764"/>
    </source>
</evidence>
<accession>A0A376AEI2</accession>
<organism evidence="1 2">
    <name type="scientific">Ciceribacter selenitireducens ATCC BAA-1503</name>
    <dbReference type="NCBI Taxonomy" id="1336235"/>
    <lineage>
        <taxon>Bacteria</taxon>
        <taxon>Pseudomonadati</taxon>
        <taxon>Pseudomonadota</taxon>
        <taxon>Alphaproteobacteria</taxon>
        <taxon>Hyphomicrobiales</taxon>
        <taxon>Rhizobiaceae</taxon>
        <taxon>Ciceribacter</taxon>
    </lineage>
</organism>
<dbReference type="Proteomes" id="UP000254764">
    <property type="component" value="Unassembled WGS sequence"/>
</dbReference>
<reference evidence="2" key="1">
    <citation type="submission" date="2018-07" db="EMBL/GenBank/DDBJ databases">
        <authorList>
            <person name="Peiro R."/>
            <person name="Begona"/>
            <person name="Cbmso G."/>
            <person name="Lopez M."/>
            <person name="Gonzalez S."/>
        </authorList>
    </citation>
    <scope>NUCLEOTIDE SEQUENCE [LARGE SCALE GENOMIC DNA]</scope>
</reference>
<dbReference type="AlphaFoldDB" id="A0A376AEI2"/>
<dbReference type="EMBL" id="UEYP01000001">
    <property type="protein sequence ID" value="SSC65883.1"/>
    <property type="molecule type" value="Genomic_DNA"/>
</dbReference>
<proteinExistence type="predicted"/>
<name>A0A376AEI2_9HYPH</name>
<keyword evidence="2" id="KW-1185">Reference proteome</keyword>